<organism evidence="14 15">
    <name type="scientific">Centaurea solstitialis</name>
    <name type="common">yellow star-thistle</name>
    <dbReference type="NCBI Taxonomy" id="347529"/>
    <lineage>
        <taxon>Eukaryota</taxon>
        <taxon>Viridiplantae</taxon>
        <taxon>Streptophyta</taxon>
        <taxon>Embryophyta</taxon>
        <taxon>Tracheophyta</taxon>
        <taxon>Spermatophyta</taxon>
        <taxon>Magnoliopsida</taxon>
        <taxon>eudicotyledons</taxon>
        <taxon>Gunneridae</taxon>
        <taxon>Pentapetalae</taxon>
        <taxon>asterids</taxon>
        <taxon>campanulids</taxon>
        <taxon>Asterales</taxon>
        <taxon>Asteraceae</taxon>
        <taxon>Carduoideae</taxon>
        <taxon>Cardueae</taxon>
        <taxon>Centaureinae</taxon>
        <taxon>Centaurea</taxon>
    </lineage>
</organism>
<dbReference type="Gene3D" id="3.80.10.10">
    <property type="entry name" value="Ribonuclease Inhibitor"/>
    <property type="match status" value="4"/>
</dbReference>
<keyword evidence="5" id="KW-0812">Transmembrane</keyword>
<keyword evidence="6 11" id="KW-0732">Signal</keyword>
<name>A0AA38TEI0_9ASTR</name>
<keyword evidence="15" id="KW-1185">Reference proteome</keyword>
<dbReference type="AlphaFoldDB" id="A0AA38TEI0"/>
<keyword evidence="7" id="KW-0677">Repeat</keyword>
<dbReference type="PANTHER" id="PTHR48063:SF103">
    <property type="entry name" value="LEUCINE-RICH RECEPTOR-LIKE KINASE FAMILY PROTEIN"/>
    <property type="match status" value="1"/>
</dbReference>
<dbReference type="Pfam" id="PF13855">
    <property type="entry name" value="LRR_8"/>
    <property type="match status" value="1"/>
</dbReference>
<evidence type="ECO:0000256" key="5">
    <source>
        <dbReference type="ARBA" id="ARBA00022692"/>
    </source>
</evidence>
<accession>A0AA38TEI0</accession>
<dbReference type="GO" id="GO:0005886">
    <property type="term" value="C:plasma membrane"/>
    <property type="evidence" value="ECO:0007669"/>
    <property type="project" value="UniProtKB-SubCell"/>
</dbReference>
<reference evidence="14" key="1">
    <citation type="submission" date="2023-03" db="EMBL/GenBank/DDBJ databases">
        <title>Chromosome-scale reference genome and RAD-based genetic map of yellow starthistle (Centaurea solstitialis) reveal putative structural variation and QTLs associated with invader traits.</title>
        <authorList>
            <person name="Reatini B."/>
            <person name="Cang F.A."/>
            <person name="Jiang Q."/>
            <person name="Mckibben M.T.W."/>
            <person name="Barker M.S."/>
            <person name="Rieseberg L.H."/>
            <person name="Dlugosch K.M."/>
        </authorList>
    </citation>
    <scope>NUCLEOTIDE SEQUENCE</scope>
    <source>
        <strain evidence="14">CAN-66</strain>
        <tissue evidence="14">Leaf</tissue>
    </source>
</reference>
<dbReference type="InterPro" id="IPR055414">
    <property type="entry name" value="LRR_R13L4/SHOC2-like"/>
</dbReference>
<comment type="similarity">
    <text evidence="2">Belongs to the RLP family.</text>
</comment>
<dbReference type="InterPro" id="IPR046956">
    <property type="entry name" value="RLP23-like"/>
</dbReference>
<protein>
    <recommendedName>
        <fullName evidence="16">Leucine-rich repeat-containing N-terminal plant-type domain-containing protein</fullName>
    </recommendedName>
</protein>
<feature type="domain" description="Leucine-rich repeat-containing N-terminal plant-type" evidence="12">
    <location>
        <begin position="43"/>
        <end position="81"/>
    </location>
</feature>
<dbReference type="InterPro" id="IPR013210">
    <property type="entry name" value="LRR_N_plant-typ"/>
</dbReference>
<dbReference type="GO" id="GO:0006952">
    <property type="term" value="P:defense response"/>
    <property type="evidence" value="ECO:0007669"/>
    <property type="project" value="UniProtKB-ARBA"/>
</dbReference>
<dbReference type="GO" id="GO:0051707">
    <property type="term" value="P:response to other organism"/>
    <property type="evidence" value="ECO:0007669"/>
    <property type="project" value="UniProtKB-ARBA"/>
</dbReference>
<dbReference type="Pfam" id="PF00560">
    <property type="entry name" value="LRR_1"/>
    <property type="match status" value="4"/>
</dbReference>
<evidence type="ECO:0000256" key="10">
    <source>
        <dbReference type="ARBA" id="ARBA00023180"/>
    </source>
</evidence>
<gene>
    <name evidence="14" type="ORF">OSB04_010127</name>
</gene>
<evidence type="ECO:0000313" key="15">
    <source>
        <dbReference type="Proteomes" id="UP001172457"/>
    </source>
</evidence>
<evidence type="ECO:0000256" key="1">
    <source>
        <dbReference type="ARBA" id="ARBA00004251"/>
    </source>
</evidence>
<keyword evidence="4" id="KW-0433">Leucine-rich repeat</keyword>
<evidence type="ECO:0008006" key="16">
    <source>
        <dbReference type="Google" id="ProtNLM"/>
    </source>
</evidence>
<dbReference type="InterPro" id="IPR032675">
    <property type="entry name" value="LRR_dom_sf"/>
</dbReference>
<dbReference type="Pfam" id="PF08263">
    <property type="entry name" value="LRRNT_2"/>
    <property type="match status" value="1"/>
</dbReference>
<dbReference type="Pfam" id="PF23598">
    <property type="entry name" value="LRR_14"/>
    <property type="match status" value="1"/>
</dbReference>
<evidence type="ECO:0000259" key="13">
    <source>
        <dbReference type="Pfam" id="PF23598"/>
    </source>
</evidence>
<evidence type="ECO:0000256" key="7">
    <source>
        <dbReference type="ARBA" id="ARBA00022737"/>
    </source>
</evidence>
<evidence type="ECO:0000256" key="11">
    <source>
        <dbReference type="SAM" id="SignalP"/>
    </source>
</evidence>
<dbReference type="SMART" id="SM00365">
    <property type="entry name" value="LRR_SD22"/>
    <property type="match status" value="5"/>
</dbReference>
<feature type="domain" description="Disease resistance R13L4/SHOC-2-like LRR" evidence="13">
    <location>
        <begin position="104"/>
        <end position="320"/>
    </location>
</feature>
<evidence type="ECO:0000256" key="2">
    <source>
        <dbReference type="ARBA" id="ARBA00009592"/>
    </source>
</evidence>
<evidence type="ECO:0000256" key="3">
    <source>
        <dbReference type="ARBA" id="ARBA00022475"/>
    </source>
</evidence>
<keyword evidence="3" id="KW-1003">Cell membrane</keyword>
<feature type="chain" id="PRO_5041410768" description="Leucine-rich repeat-containing N-terminal plant-type domain-containing protein" evidence="11">
    <location>
        <begin position="27"/>
        <end position="671"/>
    </location>
</feature>
<keyword evidence="8" id="KW-1133">Transmembrane helix</keyword>
<feature type="non-terminal residue" evidence="14">
    <location>
        <position position="671"/>
    </location>
</feature>
<dbReference type="FunFam" id="3.80.10.10:FF:000275">
    <property type="entry name" value="Leucine-rich repeat receptor-like protein kinase"/>
    <property type="match status" value="1"/>
</dbReference>
<comment type="caution">
    <text evidence="14">The sequence shown here is derived from an EMBL/GenBank/DDBJ whole genome shotgun (WGS) entry which is preliminary data.</text>
</comment>
<dbReference type="PROSITE" id="PS51450">
    <property type="entry name" value="LRR"/>
    <property type="match status" value="3"/>
</dbReference>
<proteinExistence type="inferred from homology"/>
<evidence type="ECO:0000256" key="6">
    <source>
        <dbReference type="ARBA" id="ARBA00022729"/>
    </source>
</evidence>
<evidence type="ECO:0000259" key="12">
    <source>
        <dbReference type="Pfam" id="PF08263"/>
    </source>
</evidence>
<keyword evidence="10" id="KW-0325">Glycoprotein</keyword>
<keyword evidence="9" id="KW-0472">Membrane</keyword>
<dbReference type="InterPro" id="IPR003591">
    <property type="entry name" value="Leu-rich_rpt_typical-subtyp"/>
</dbReference>
<dbReference type="Proteomes" id="UP001172457">
    <property type="component" value="Chromosome 3"/>
</dbReference>
<evidence type="ECO:0000256" key="9">
    <source>
        <dbReference type="ARBA" id="ARBA00023136"/>
    </source>
</evidence>
<dbReference type="InterPro" id="IPR001611">
    <property type="entry name" value="Leu-rich_rpt"/>
</dbReference>
<feature type="signal peptide" evidence="11">
    <location>
        <begin position="1"/>
        <end position="26"/>
    </location>
</feature>
<dbReference type="SMART" id="SM00369">
    <property type="entry name" value="LRR_TYP"/>
    <property type="match status" value="6"/>
</dbReference>
<dbReference type="SUPFAM" id="SSF52058">
    <property type="entry name" value="L domain-like"/>
    <property type="match status" value="2"/>
</dbReference>
<sequence length="671" mass="74029">MKTSIHTINLVFAIFSLLLHNKSVISFSHQLNNANGISKCFHKERHALLHFKDGLEDIDDQLFSWRLEDDDCCKWSGVTCNNQTHHVTKLDLFDLFLGGELRSSLVNLTYLNHLDLSSNFFKGTIPSFIGSMSCLMYLDLHDNYFDGTIPKSIGSLTRLRYLDLSDNFLHGSIPSEFGNLTNLQNLLLGTSEGSMVENLDWLSNLSHLQHLQMDMISLAKANHWVDVILSLKTLSYLSLWGCDLSEVTHPYSSLVNSSSSSIVFLSLGNNNLNSSMYRWLFPLSGKKLLNLDLSNNKLDGIPVYLGNLCSLTSLSLYGNSIVVNFSNVLKNLSGCTMVTLQELDVSDNQLTGSLSDGIIKFSSLESLTLSNNHLNGTLSEKVWELPNLETLDVSTNSLVGGTIPVEFWKTWPSQLTYLNLSSNNISGEVPDLSSNFDSYSTIDISSNSFYGTISNVPPTLLSLNLSKNKFHGGISFLCQIVGGSLSFLNLSHNSLTGKLPDCLWHFNQLKVLNLGHNRLSGRIPASIGLRSNNFFGPIPLQLCHLMNLQILDLSTNNLDGSIPSCVNNLTSMVHRRSLPKNNMHGYGKLHNEEGDITMVGRIPSSTQLQSFEPSKYTGNAGLCGPPVTKSCPTDEVPPVARLGLRKGGGVHSKIAKGSTYVVDWVYRKAVV</sequence>
<dbReference type="PANTHER" id="PTHR48063">
    <property type="entry name" value="LRR RECEPTOR-LIKE KINASE"/>
    <property type="match status" value="1"/>
</dbReference>
<evidence type="ECO:0000256" key="8">
    <source>
        <dbReference type="ARBA" id="ARBA00022989"/>
    </source>
</evidence>
<evidence type="ECO:0000313" key="14">
    <source>
        <dbReference type="EMBL" id="KAJ9555513.1"/>
    </source>
</evidence>
<evidence type="ECO:0000256" key="4">
    <source>
        <dbReference type="ARBA" id="ARBA00022614"/>
    </source>
</evidence>
<comment type="subcellular location">
    <subcellularLocation>
        <location evidence="1">Cell membrane</location>
        <topology evidence="1">Single-pass type I membrane protein</topology>
    </subcellularLocation>
</comment>
<dbReference type="PRINTS" id="PR00019">
    <property type="entry name" value="LEURICHRPT"/>
</dbReference>
<dbReference type="EMBL" id="JARYMX010000003">
    <property type="protein sequence ID" value="KAJ9555513.1"/>
    <property type="molecule type" value="Genomic_DNA"/>
</dbReference>